<proteinExistence type="predicted"/>
<feature type="chain" id="PRO_5040340536" description="Fibronectin type-III domain-containing protein" evidence="6">
    <location>
        <begin position="21"/>
        <end position="1016"/>
    </location>
</feature>
<gene>
    <name evidence="8" type="ORF">M0811_00414</name>
</gene>
<keyword evidence="1 6" id="KW-0732">Signal</keyword>
<keyword evidence="5" id="KW-0812">Transmembrane</keyword>
<evidence type="ECO:0000256" key="6">
    <source>
        <dbReference type="SAM" id="SignalP"/>
    </source>
</evidence>
<dbReference type="SUPFAM" id="SSF69318">
    <property type="entry name" value="Integrin alpha N-terminal domain"/>
    <property type="match status" value="1"/>
</dbReference>
<feature type="region of interest" description="Disordered" evidence="4">
    <location>
        <begin position="978"/>
        <end position="1016"/>
    </location>
</feature>
<evidence type="ECO:0000259" key="7">
    <source>
        <dbReference type="PROSITE" id="PS50853"/>
    </source>
</evidence>
<keyword evidence="3" id="KW-0325">Glycoprotein</keyword>
<dbReference type="AlphaFoldDB" id="A0A9Q0REG4"/>
<dbReference type="Proteomes" id="UP001149090">
    <property type="component" value="Unassembled WGS sequence"/>
</dbReference>
<evidence type="ECO:0000256" key="3">
    <source>
        <dbReference type="ARBA" id="ARBA00023180"/>
    </source>
</evidence>
<evidence type="ECO:0000256" key="1">
    <source>
        <dbReference type="ARBA" id="ARBA00022729"/>
    </source>
</evidence>
<reference evidence="8" key="1">
    <citation type="submission" date="2022-10" db="EMBL/GenBank/DDBJ databases">
        <title>Novel sulphate-reducing endosymbionts in the free-living metamonad Anaeramoeba.</title>
        <authorList>
            <person name="Jerlstrom-Hultqvist J."/>
            <person name="Cepicka I."/>
            <person name="Gallot-Lavallee L."/>
            <person name="Salas-Leiva D."/>
            <person name="Curtis B.A."/>
            <person name="Zahonova K."/>
            <person name="Pipaliya S."/>
            <person name="Dacks J."/>
            <person name="Roger A.J."/>
        </authorList>
    </citation>
    <scope>NUCLEOTIDE SEQUENCE</scope>
    <source>
        <strain evidence="8">BMAN</strain>
    </source>
</reference>
<evidence type="ECO:0000313" key="8">
    <source>
        <dbReference type="EMBL" id="KAJ5077094.1"/>
    </source>
</evidence>
<dbReference type="InterPro" id="IPR013783">
    <property type="entry name" value="Ig-like_fold"/>
</dbReference>
<dbReference type="InterPro" id="IPR013519">
    <property type="entry name" value="Int_alpha_beta-p"/>
</dbReference>
<feature type="transmembrane region" description="Helical" evidence="5">
    <location>
        <begin position="927"/>
        <end position="948"/>
    </location>
</feature>
<feature type="compositionally biased region" description="Basic residues" evidence="4">
    <location>
        <begin position="986"/>
        <end position="995"/>
    </location>
</feature>
<dbReference type="SMART" id="SM00191">
    <property type="entry name" value="Int_alpha"/>
    <property type="match status" value="4"/>
</dbReference>
<keyword evidence="2" id="KW-0677">Repeat</keyword>
<dbReference type="PANTHER" id="PTHR36220">
    <property type="entry name" value="UNNAMED PRODUCT"/>
    <property type="match status" value="1"/>
</dbReference>
<dbReference type="InterPro" id="IPR013517">
    <property type="entry name" value="FG-GAP"/>
</dbReference>
<dbReference type="SUPFAM" id="SSF49265">
    <property type="entry name" value="Fibronectin type III"/>
    <property type="match status" value="2"/>
</dbReference>
<dbReference type="PROSITE" id="PS50853">
    <property type="entry name" value="FN3"/>
    <property type="match status" value="1"/>
</dbReference>
<evidence type="ECO:0000256" key="2">
    <source>
        <dbReference type="ARBA" id="ARBA00022737"/>
    </source>
</evidence>
<dbReference type="EMBL" id="JAPDFW010000059">
    <property type="protein sequence ID" value="KAJ5077094.1"/>
    <property type="molecule type" value="Genomic_DNA"/>
</dbReference>
<dbReference type="Pfam" id="PF14312">
    <property type="entry name" value="FG-GAP_2"/>
    <property type="match status" value="7"/>
</dbReference>
<dbReference type="PANTHER" id="PTHR36220:SF1">
    <property type="entry name" value="GAMMA TUBULIN COMPLEX COMPONENT C-TERMINAL DOMAIN-CONTAINING PROTEIN"/>
    <property type="match status" value="1"/>
</dbReference>
<dbReference type="InterPro" id="IPR003961">
    <property type="entry name" value="FN3_dom"/>
</dbReference>
<dbReference type="Gene3D" id="2.130.10.130">
    <property type="entry name" value="Integrin alpha, N-terminal"/>
    <property type="match status" value="4"/>
</dbReference>
<evidence type="ECO:0000313" key="9">
    <source>
        <dbReference type="Proteomes" id="UP001149090"/>
    </source>
</evidence>
<evidence type="ECO:0000256" key="4">
    <source>
        <dbReference type="SAM" id="MobiDB-lite"/>
    </source>
</evidence>
<dbReference type="Pfam" id="PF00041">
    <property type="entry name" value="fn3"/>
    <property type="match status" value="1"/>
</dbReference>
<evidence type="ECO:0000256" key="5">
    <source>
        <dbReference type="SAM" id="Phobius"/>
    </source>
</evidence>
<dbReference type="InterPro" id="IPR036116">
    <property type="entry name" value="FN3_sf"/>
</dbReference>
<dbReference type="OrthoDB" id="8942047at2759"/>
<feature type="domain" description="Fibronectin type-III" evidence="7">
    <location>
        <begin position="541"/>
        <end position="644"/>
    </location>
</feature>
<name>A0A9Q0REG4_ANAIG</name>
<organism evidence="8 9">
    <name type="scientific">Anaeramoeba ignava</name>
    <name type="common">Anaerobic marine amoeba</name>
    <dbReference type="NCBI Taxonomy" id="1746090"/>
    <lineage>
        <taxon>Eukaryota</taxon>
        <taxon>Metamonada</taxon>
        <taxon>Anaeramoebidae</taxon>
        <taxon>Anaeramoeba</taxon>
    </lineage>
</organism>
<accession>A0A9Q0REG4</accession>
<keyword evidence="5" id="KW-1133">Transmembrane helix</keyword>
<feature type="signal peptide" evidence="6">
    <location>
        <begin position="1"/>
        <end position="20"/>
    </location>
</feature>
<dbReference type="Gene3D" id="2.60.40.10">
    <property type="entry name" value="Immunoglobulins"/>
    <property type="match status" value="2"/>
</dbReference>
<keyword evidence="5" id="KW-0472">Membrane</keyword>
<keyword evidence="9" id="KW-1185">Reference proteome</keyword>
<sequence>MKIIIILLLFLLILIDNVYFIHSFKNQNQKNSSLQNQNQIKNLSIWFENSYVTSPNPSNKSNFGESVSISGDFIAVGSPYKTIGNSTLQGEVNIFKFNGTNWNNYQTIIASDGESNDLFGFSVDLYNNYLVIGAYEADVGNNTDQGKAYIFRNNGTQWNQEAILIASDGEAYGRFGFNVGIYNNSVIIGSFPPTLYENHIKNPAPNPNSNPKEKAYIFRNNGTQWNQEAILTSKDPQGSLFGYSVDIYENYSVVGEYGATVGSNIYQGKCYVFKFNGTNWNHYQVLFADDGNAFEEFGFSVSIYGDYIVSGAIYAKVYEIYSQGKAYIFYNNGTSWNQNCTLIASEGDEDEDFGNSVDIDQDNIIVGAYFADANDNSQQGKAYTYTRNGSEWIETGILIASDGESGDTFGTSVSISNDFAVIGAPKTNFDNLTFAGKAYIFEKLLIPDKVIIVNCTPLFSEFECCWEKTNLIYEKFQIKYDQEWIDVPFESDNSTVLCKVFNSSLYPNITGNEFYSIQIRSCNIMYQSCGEPSDKWNLTTQIDKVQDLNFISSTYYINISWTHPDVPIINSTPKLDHYMILYYLENDPSNIIKISISNSSNSYILNGLKPVSNYSITIYGCISLECEGKYQGENITNTITTSPGPIDNLECYVYNISNVNCTWSKSEYHQTTNYLVIYQSKLLDDFGNFTVINISINFTVKYSNMKYSISVSACDEYSNCGLENTEYISTNPLKAPNIQSINGGIEEISIIFSKVEYSEGYIISIDNGINWNNLSELIINENSCEGRQTNIEGNEEKSVCIRACSENTCNEIVSGITSECENVTAKLGYLKIFECNKTKNGFKCNWETDNLTSGLKNFDISYDSQEICLSPNERSYQDTISISQSYTITIFESAGVNCSYSSYSGPSSSRKISIENSQSSSKSLSTGAVVGFIILGVVFLLVAIILIWKKIKNKKPKHTIYPKEIEDDKFGLLIQEKETESETEKKKKKQKKQLKKTQESSQDDSSIEFNEMMDLI</sequence>
<dbReference type="InterPro" id="IPR028994">
    <property type="entry name" value="Integrin_alpha_N"/>
</dbReference>
<comment type="caution">
    <text evidence="8">The sequence shown here is derived from an EMBL/GenBank/DDBJ whole genome shotgun (WGS) entry which is preliminary data.</text>
</comment>
<protein>
    <recommendedName>
        <fullName evidence="7">Fibronectin type-III domain-containing protein</fullName>
    </recommendedName>
</protein>